<dbReference type="AlphaFoldDB" id="A0A1Z4LXW4"/>
<keyword evidence="3" id="KW-1185">Reference proteome</keyword>
<gene>
    <name evidence="2" type="ORF">NIES267_56020</name>
</gene>
<evidence type="ECO:0000313" key="2">
    <source>
        <dbReference type="EMBL" id="BAY86096.1"/>
    </source>
</evidence>
<feature type="compositionally biased region" description="Basic and acidic residues" evidence="1">
    <location>
        <begin position="1"/>
        <end position="11"/>
    </location>
</feature>
<dbReference type="Proteomes" id="UP000218418">
    <property type="component" value="Chromosome"/>
</dbReference>
<accession>A0A1Z4LXW4</accession>
<dbReference type="GO" id="GO:0032259">
    <property type="term" value="P:methylation"/>
    <property type="evidence" value="ECO:0007669"/>
    <property type="project" value="UniProtKB-KW"/>
</dbReference>
<dbReference type="GO" id="GO:0008168">
    <property type="term" value="F:methyltransferase activity"/>
    <property type="evidence" value="ECO:0007669"/>
    <property type="project" value="UniProtKB-KW"/>
</dbReference>
<reference evidence="2 3" key="1">
    <citation type="submission" date="2017-06" db="EMBL/GenBank/DDBJ databases">
        <title>Genome sequencing of cyanobaciteial culture collection at National Institute for Environmental Studies (NIES).</title>
        <authorList>
            <person name="Hirose Y."/>
            <person name="Shimura Y."/>
            <person name="Fujisawa T."/>
            <person name="Nakamura Y."/>
            <person name="Kawachi M."/>
        </authorList>
    </citation>
    <scope>NUCLEOTIDE SEQUENCE [LARGE SCALE GENOMIC DNA]</scope>
    <source>
        <strain evidence="2 3">NIES-267</strain>
    </source>
</reference>
<feature type="region of interest" description="Disordered" evidence="1">
    <location>
        <begin position="212"/>
        <end position="249"/>
    </location>
</feature>
<name>A0A1Z4LXW4_9CYAN</name>
<proteinExistence type="predicted"/>
<evidence type="ECO:0000313" key="3">
    <source>
        <dbReference type="Proteomes" id="UP000218418"/>
    </source>
</evidence>
<keyword evidence="2" id="KW-0808">Transferase</keyword>
<evidence type="ECO:0000256" key="1">
    <source>
        <dbReference type="SAM" id="MobiDB-lite"/>
    </source>
</evidence>
<sequence length="301" mass="34094">MKEISDSDRWNPAHFGEMPRQLDSQGNPLIFWDDSIEPPEPDDYDTLTEYEEAWEKWEQKYSDSLTCAVELEPVSHSPELSQEKSNYADSVKSTRFVNKSCKNVSPVCQSTTRCMTSEFTTKKSTQLLHHHRVNLSALKENVWEKPTNETVSPLYWGSLTESNPSSSVSKTYPDYCRHPNTLEKKPEHIFNRCSGSFMNVGTMQNGLLSERNFASEPNGRDKDSYSLPRPGALSWSGKGRPPGTTKSEAKAKKLGLIGKKEVFNPEWLELQFGLPIGWTSSQEHQAATELFALVEQPLEIV</sequence>
<feature type="compositionally biased region" description="Acidic residues" evidence="1">
    <location>
        <begin position="34"/>
        <end position="45"/>
    </location>
</feature>
<protein>
    <submittedName>
        <fullName evidence="2">C-5 cytosine-specific DNA methylase</fullName>
    </submittedName>
</protein>
<organism evidence="2 3">
    <name type="scientific">Calothrix parasitica NIES-267</name>
    <dbReference type="NCBI Taxonomy" id="1973488"/>
    <lineage>
        <taxon>Bacteria</taxon>
        <taxon>Bacillati</taxon>
        <taxon>Cyanobacteriota</taxon>
        <taxon>Cyanophyceae</taxon>
        <taxon>Nostocales</taxon>
        <taxon>Calotrichaceae</taxon>
        <taxon>Calothrix</taxon>
    </lineage>
</organism>
<feature type="region of interest" description="Disordered" evidence="1">
    <location>
        <begin position="1"/>
        <end position="45"/>
    </location>
</feature>
<keyword evidence="2" id="KW-0489">Methyltransferase</keyword>
<dbReference type="EMBL" id="AP018227">
    <property type="protein sequence ID" value="BAY86096.1"/>
    <property type="molecule type" value="Genomic_DNA"/>
</dbReference>